<protein>
    <submittedName>
        <fullName evidence="20">Integrase, catalytic region, zinc finger, CCHC-type containing protein</fullName>
    </submittedName>
</protein>
<feature type="region of interest" description="Disordered" evidence="17">
    <location>
        <begin position="432"/>
        <end position="510"/>
    </location>
</feature>
<dbReference type="PANTHER" id="PTHR42648:SF11">
    <property type="entry name" value="TRANSPOSON TY4-P GAG-POL POLYPROTEIN"/>
    <property type="match status" value="1"/>
</dbReference>
<keyword evidence="12" id="KW-0695">RNA-directed DNA polymerase</keyword>
<evidence type="ECO:0000256" key="7">
    <source>
        <dbReference type="ARBA" id="ARBA00022759"/>
    </source>
</evidence>
<evidence type="ECO:0000313" key="21">
    <source>
        <dbReference type="Proteomes" id="UP001151760"/>
    </source>
</evidence>
<keyword evidence="8" id="KW-0378">Hydrolase</keyword>
<keyword evidence="9" id="KW-0067">ATP-binding</keyword>
<evidence type="ECO:0000256" key="17">
    <source>
        <dbReference type="SAM" id="MobiDB-lite"/>
    </source>
</evidence>
<feature type="domain" description="Retrovirus-related Pol polyprotein from transposon TNT 1-94-like beta-barrel" evidence="19">
    <location>
        <begin position="936"/>
        <end position="1008"/>
    </location>
</feature>
<keyword evidence="13" id="KW-0808">Transferase</keyword>
<keyword evidence="10" id="KW-0460">Magnesium</keyword>
<evidence type="ECO:0000256" key="12">
    <source>
        <dbReference type="ARBA" id="ARBA00022918"/>
    </source>
</evidence>
<dbReference type="Gene3D" id="3.30.420.10">
    <property type="entry name" value="Ribonuclease H-like superfamily/Ribonuclease H"/>
    <property type="match status" value="1"/>
</dbReference>
<dbReference type="Pfam" id="PF13976">
    <property type="entry name" value="gag_pre-integrs"/>
    <property type="match status" value="2"/>
</dbReference>
<keyword evidence="11" id="KW-0229">DNA integration</keyword>
<feature type="coiled-coil region" evidence="16">
    <location>
        <begin position="331"/>
        <end position="377"/>
    </location>
</feature>
<dbReference type="InterPro" id="IPR039537">
    <property type="entry name" value="Retrotran_Ty1/copia-like"/>
</dbReference>
<name>A0ABQ5B4H5_9ASTR</name>
<reference evidence="20" key="2">
    <citation type="submission" date="2022-01" db="EMBL/GenBank/DDBJ databases">
        <authorList>
            <person name="Yamashiro T."/>
            <person name="Shiraishi A."/>
            <person name="Satake H."/>
            <person name="Nakayama K."/>
        </authorList>
    </citation>
    <scope>NUCLEOTIDE SEQUENCE</scope>
</reference>
<feature type="domain" description="GAG-pre-integrase" evidence="18">
    <location>
        <begin position="1038"/>
        <end position="1092"/>
    </location>
</feature>
<evidence type="ECO:0000256" key="11">
    <source>
        <dbReference type="ARBA" id="ARBA00022908"/>
    </source>
</evidence>
<dbReference type="Pfam" id="PF22936">
    <property type="entry name" value="Pol_BBD"/>
    <property type="match status" value="2"/>
</dbReference>
<evidence type="ECO:0000256" key="16">
    <source>
        <dbReference type="SAM" id="Coils"/>
    </source>
</evidence>
<evidence type="ECO:0000256" key="14">
    <source>
        <dbReference type="ARBA" id="ARBA00023113"/>
    </source>
</evidence>
<sequence>MDDQMRMLIQNRNKTEENLKKELHSVKLQLNSTMENNKIFEETVTTLKHEFKQKESKFLTDFSNLKHLNDKLENKLHSQDQSIQTVHMMLNPAQVYDQRTKTALGAQNPFHLRQAKKAQPALYDGEELLKTHHVPVNVPSSEEELELAEATRNKLHEKMNDSACVEKRVNNTPPNYSKENFMATFTPQTQLTSEQVFWSLDLEKQKAEELKANAPPLPVLPPATVYPPNTPVHLVPRMLPTTSQVNIGIFSDMHDAFTIAQKRIADLESENFNLRNKIQNDDHDSMIKHFSKLEVEHFNLQLNRGNTIRELKEKISRLTEKNSDADPTLDLKALVSQNKDLTAKLNALHDLNERFRAENAKENVETLREIVEEAKVKRPLDTSLASACRYTKHSQELLEYVIGTCPKDFSPRDKQNASTNSLRKKRVTFVEPCETSTHNTPPQVEHQKINSTNAPGIPSTGVKGASAASRSKPRSNTKKDRTLPAKSALKQVEAHSRMNKSNEKQKNRVDSSISYKRTVINSNSNTSCKTCNKCLISVNHDQCVVRSEMFVKQSPATKVWRVKQVKQVWKATGKLFTTIGHQWRPTGRLLPLGDQWPITRNTPPKVLPTKQWKPTGRLLLLGRKCPLVRSTALKSDCLQADPQETIAPVVQILLWYLDSGCSKHMTGDRSRLRNFMKKFNGTVRFGNDHFGAIMGYGDYVIGDSVISKVYYVEGLGHNLFSIGQFCDSNLKVAIRKHTCFVRDLDGVDLIKGSHGTNLYTISVEDMMRSFPICLLSKASKNKSWLWHRRLNHLNFGTLNDLARKDLVRGLPRLKFEKDHLCSACQLGKSRKATHKPKMINTITEVLHTLHMDLCGPLRVQSINGKKYILVIVDDYSSNTPFGIPLRCFAAKQWKPTGRLLPLGRKCPLVRSTYLKSDCLQADPQETIAPVVQIVLWYLDSGCSKHMTGDRSRLRNFVKTFIRTVRFGNDHFGEIMGYGDYVIGDSVISRVYYVEGLGHNLFSVGQFCDSDLEVAFRKHTCFVRDLDGVDLIKGSRGTNLYTISVEDMMRSSPICLLSKASKNKSWLWHRRLNYLNFGTLNDLARKDLVRGLP</sequence>
<evidence type="ECO:0000256" key="9">
    <source>
        <dbReference type="ARBA" id="ARBA00022840"/>
    </source>
</evidence>
<dbReference type="EMBL" id="BQNB010012861">
    <property type="protein sequence ID" value="GJT08827.1"/>
    <property type="molecule type" value="Genomic_DNA"/>
</dbReference>
<evidence type="ECO:0000256" key="1">
    <source>
        <dbReference type="ARBA" id="ARBA00002180"/>
    </source>
</evidence>
<evidence type="ECO:0000256" key="4">
    <source>
        <dbReference type="ARBA" id="ARBA00022722"/>
    </source>
</evidence>
<feature type="compositionally biased region" description="Basic and acidic residues" evidence="17">
    <location>
        <begin position="492"/>
        <end position="509"/>
    </location>
</feature>
<keyword evidence="13" id="KW-0548">Nucleotidyltransferase</keyword>
<keyword evidence="4" id="KW-0540">Nuclease</keyword>
<evidence type="ECO:0000313" key="20">
    <source>
        <dbReference type="EMBL" id="GJT08827.1"/>
    </source>
</evidence>
<evidence type="ECO:0000256" key="3">
    <source>
        <dbReference type="ARBA" id="ARBA00022670"/>
    </source>
</evidence>
<accession>A0ABQ5B4H5</accession>
<gene>
    <name evidence="20" type="ORF">Tco_0843289</name>
</gene>
<feature type="domain" description="GAG-pre-integrase" evidence="18">
    <location>
        <begin position="757"/>
        <end position="829"/>
    </location>
</feature>
<evidence type="ECO:0000256" key="2">
    <source>
        <dbReference type="ARBA" id="ARBA00022612"/>
    </source>
</evidence>
<keyword evidence="14" id="KW-0917">Virion maturation</keyword>
<evidence type="ECO:0000259" key="18">
    <source>
        <dbReference type="Pfam" id="PF13976"/>
    </source>
</evidence>
<dbReference type="InterPro" id="IPR054722">
    <property type="entry name" value="PolX-like_BBD"/>
</dbReference>
<keyword evidence="21" id="KW-1185">Reference proteome</keyword>
<keyword evidence="5" id="KW-0479">Metal-binding</keyword>
<dbReference type="PANTHER" id="PTHR42648">
    <property type="entry name" value="TRANSPOSASE, PUTATIVE-RELATED"/>
    <property type="match status" value="1"/>
</dbReference>
<evidence type="ECO:0000256" key="15">
    <source>
        <dbReference type="ARBA" id="ARBA00023172"/>
    </source>
</evidence>
<reference evidence="20" key="1">
    <citation type="journal article" date="2022" name="Int. J. Mol. Sci.">
        <title>Draft Genome of Tanacetum Coccineum: Genomic Comparison of Closely Related Tanacetum-Family Plants.</title>
        <authorList>
            <person name="Yamashiro T."/>
            <person name="Shiraishi A."/>
            <person name="Nakayama K."/>
            <person name="Satake H."/>
        </authorList>
    </citation>
    <scope>NUCLEOTIDE SEQUENCE</scope>
</reference>
<dbReference type="InterPro" id="IPR036397">
    <property type="entry name" value="RNaseH_sf"/>
</dbReference>
<keyword evidence="16" id="KW-0175">Coiled coil</keyword>
<dbReference type="Proteomes" id="UP001151760">
    <property type="component" value="Unassembled WGS sequence"/>
</dbReference>
<dbReference type="InterPro" id="IPR025724">
    <property type="entry name" value="GAG-pre-integrase_dom"/>
</dbReference>
<organism evidence="20 21">
    <name type="scientific">Tanacetum coccineum</name>
    <dbReference type="NCBI Taxonomy" id="301880"/>
    <lineage>
        <taxon>Eukaryota</taxon>
        <taxon>Viridiplantae</taxon>
        <taxon>Streptophyta</taxon>
        <taxon>Embryophyta</taxon>
        <taxon>Tracheophyta</taxon>
        <taxon>Spermatophyta</taxon>
        <taxon>Magnoliopsida</taxon>
        <taxon>eudicotyledons</taxon>
        <taxon>Gunneridae</taxon>
        <taxon>Pentapetalae</taxon>
        <taxon>asterids</taxon>
        <taxon>campanulids</taxon>
        <taxon>Asterales</taxon>
        <taxon>Asteraceae</taxon>
        <taxon>Asteroideae</taxon>
        <taxon>Anthemideae</taxon>
        <taxon>Anthemidinae</taxon>
        <taxon>Tanacetum</taxon>
    </lineage>
</organism>
<evidence type="ECO:0000256" key="5">
    <source>
        <dbReference type="ARBA" id="ARBA00022723"/>
    </source>
</evidence>
<proteinExistence type="predicted"/>
<keyword evidence="2" id="KW-1188">Viral release from host cell</keyword>
<comment type="caution">
    <text evidence="20">The sequence shown here is derived from an EMBL/GenBank/DDBJ whole genome shotgun (WGS) entry which is preliminary data.</text>
</comment>
<evidence type="ECO:0000256" key="10">
    <source>
        <dbReference type="ARBA" id="ARBA00022842"/>
    </source>
</evidence>
<keyword evidence="13" id="KW-0239">DNA-directed DNA polymerase</keyword>
<keyword evidence="3" id="KW-0645">Protease</keyword>
<feature type="domain" description="Retrovirus-related Pol polyprotein from transposon TNT 1-94-like beta-barrel" evidence="19">
    <location>
        <begin position="655"/>
        <end position="728"/>
    </location>
</feature>
<keyword evidence="15" id="KW-0233">DNA recombination</keyword>
<keyword evidence="6" id="KW-0547">Nucleotide-binding</keyword>
<evidence type="ECO:0000256" key="8">
    <source>
        <dbReference type="ARBA" id="ARBA00022801"/>
    </source>
</evidence>
<evidence type="ECO:0000256" key="13">
    <source>
        <dbReference type="ARBA" id="ARBA00022932"/>
    </source>
</evidence>
<evidence type="ECO:0000256" key="6">
    <source>
        <dbReference type="ARBA" id="ARBA00022741"/>
    </source>
</evidence>
<evidence type="ECO:0000259" key="19">
    <source>
        <dbReference type="Pfam" id="PF22936"/>
    </source>
</evidence>
<keyword evidence="7" id="KW-0255">Endonuclease</keyword>
<comment type="function">
    <text evidence="1">The aspartyl protease (PR) mediates the proteolytic cleavages of the Gag and Gag-Pol polyproteins after assembly of the VLP.</text>
</comment>